<dbReference type="EMBL" id="NXIB02000006">
    <property type="protein sequence ID" value="PHX57058.1"/>
    <property type="molecule type" value="Genomic_DNA"/>
</dbReference>
<gene>
    <name evidence="1" type="ORF">CP500_001895</name>
</gene>
<protein>
    <submittedName>
        <fullName evidence="1">Uncharacterized protein</fullName>
    </submittedName>
</protein>
<name>A0A2G4F5P2_9CYAN</name>
<comment type="caution">
    <text evidence="1">The sequence shown here is derived from an EMBL/GenBank/DDBJ whole genome shotgun (WGS) entry which is preliminary data.</text>
</comment>
<evidence type="ECO:0000313" key="2">
    <source>
        <dbReference type="Proteomes" id="UP000226442"/>
    </source>
</evidence>
<keyword evidence="2" id="KW-1185">Reference proteome</keyword>
<sequence>MQDFSLAAFIWAGRVHRPTRKLTLCGTGILPVHQKNARFQFSCLHLGGQGASPHKKIDSLWNRHLACSLPKISKQGDPIGSPYFISQKLQFVNSK</sequence>
<proteinExistence type="predicted"/>
<accession>A0A2G4F5P2</accession>
<dbReference type="Proteomes" id="UP000226442">
    <property type="component" value="Unassembled WGS sequence"/>
</dbReference>
<organism evidence="1 2">
    <name type="scientific">Tychonema bourrellyi FEM_GT703</name>
    <dbReference type="NCBI Taxonomy" id="2040638"/>
    <lineage>
        <taxon>Bacteria</taxon>
        <taxon>Bacillati</taxon>
        <taxon>Cyanobacteriota</taxon>
        <taxon>Cyanophyceae</taxon>
        <taxon>Oscillatoriophycideae</taxon>
        <taxon>Oscillatoriales</taxon>
        <taxon>Microcoleaceae</taxon>
        <taxon>Tychonema</taxon>
    </lineage>
</organism>
<dbReference type="AlphaFoldDB" id="A0A2G4F5P2"/>
<evidence type="ECO:0000313" key="1">
    <source>
        <dbReference type="EMBL" id="PHX57058.1"/>
    </source>
</evidence>
<reference evidence="1" key="1">
    <citation type="submission" date="2017-10" db="EMBL/GenBank/DDBJ databases">
        <title>Draft genome sequence of the planktic cyanobacteria Tychonema bourrellyi isolated from alpine lentic freshwater.</title>
        <authorList>
            <person name="Tett A."/>
            <person name="Armanini F."/>
            <person name="Asnicar F."/>
            <person name="Boscaini A."/>
            <person name="Pasolli E."/>
            <person name="Zolfo M."/>
            <person name="Donati C."/>
            <person name="Salmaso N."/>
            <person name="Segata N."/>
        </authorList>
    </citation>
    <scope>NUCLEOTIDE SEQUENCE</scope>
    <source>
        <strain evidence="1">FEM_GT703</strain>
    </source>
</reference>